<feature type="domain" description="PAS" evidence="4">
    <location>
        <begin position="184"/>
        <end position="227"/>
    </location>
</feature>
<keyword evidence="6" id="KW-1185">Reference proteome</keyword>
<keyword evidence="1" id="KW-0285">Flavoprotein</keyword>
<dbReference type="PANTHER" id="PTHR47429">
    <property type="entry name" value="PROTEIN TWIN LOV 1"/>
    <property type="match status" value="1"/>
</dbReference>
<dbReference type="GO" id="GO:0005634">
    <property type="term" value="C:nucleus"/>
    <property type="evidence" value="ECO:0007669"/>
    <property type="project" value="TreeGrafter"/>
</dbReference>
<evidence type="ECO:0000256" key="3">
    <source>
        <dbReference type="ARBA" id="ARBA00022991"/>
    </source>
</evidence>
<dbReference type="OMA" id="DETHYIL"/>
<dbReference type="EMBL" id="LSRX01000405">
    <property type="protein sequence ID" value="OLP98191.1"/>
    <property type="molecule type" value="Genomic_DNA"/>
</dbReference>
<name>A0A1Q9DSQ9_SYMMI</name>
<dbReference type="SUPFAM" id="SSF55785">
    <property type="entry name" value="PYP-like sensor domain (PAS domain)"/>
    <property type="match status" value="1"/>
</dbReference>
<dbReference type="Pfam" id="PF13426">
    <property type="entry name" value="PAS_9"/>
    <property type="match status" value="1"/>
</dbReference>
<comment type="caution">
    <text evidence="5">The sequence shown here is derived from an EMBL/GenBank/DDBJ whole genome shotgun (WGS) entry which is preliminary data.</text>
</comment>
<dbReference type="InterPro" id="IPR000014">
    <property type="entry name" value="PAS"/>
</dbReference>
<dbReference type="AlphaFoldDB" id="A0A1Q9DSQ9"/>
<evidence type="ECO:0000313" key="5">
    <source>
        <dbReference type="EMBL" id="OLP98191.1"/>
    </source>
</evidence>
<evidence type="ECO:0000313" key="6">
    <source>
        <dbReference type="Proteomes" id="UP000186817"/>
    </source>
</evidence>
<proteinExistence type="predicted"/>
<evidence type="ECO:0000256" key="1">
    <source>
        <dbReference type="ARBA" id="ARBA00022630"/>
    </source>
</evidence>
<sequence length="355" mass="39717">MDRPFFRLDLAGVPEEKENIPLSLRPKERVGENSGGDENFAGAPLDLVLIERLVLPSQTLHACSSRAVVAAQTPRVGLFRCCVEVILTQPVTAMAMAFPQSQERFMDLLDPFEDADEEEMDEVGALPGFGSTQDAGRFLRQESSHGPLHWNTRCSTELQKVIDNFCIEELYELGFSVTLADPSKPDCPLIACSAGFTELTGYSVQEIMGRNCRFLLNGVPSNLIDEATRVKCRAFCMSSSVGEEYTGAPDNLPDGLQKPWVELPRGEMICVQTNARKSGELFRNMFYLKQVELDETHYILGLQAGLPEEFDLDVALGDLEKRCQVAFCKLEENMTLIEQVLAQQFWYSAPMRRQL</sequence>
<dbReference type="PANTHER" id="PTHR47429:SF2">
    <property type="entry name" value="PROTEIN TWIN LOV 1"/>
    <property type="match status" value="1"/>
</dbReference>
<protein>
    <submittedName>
        <fullName evidence="5">Phototropin-1</fullName>
    </submittedName>
</protein>
<dbReference type="OrthoDB" id="447251at2759"/>
<dbReference type="Proteomes" id="UP000186817">
    <property type="component" value="Unassembled WGS sequence"/>
</dbReference>
<dbReference type="Gene3D" id="3.30.450.20">
    <property type="entry name" value="PAS domain"/>
    <property type="match status" value="1"/>
</dbReference>
<reference evidence="5 6" key="1">
    <citation type="submission" date="2016-02" db="EMBL/GenBank/DDBJ databases">
        <title>Genome analysis of coral dinoflagellate symbionts highlights evolutionary adaptations to a symbiotic lifestyle.</title>
        <authorList>
            <person name="Aranda M."/>
            <person name="Li Y."/>
            <person name="Liew Y.J."/>
            <person name="Baumgarten S."/>
            <person name="Simakov O."/>
            <person name="Wilson M."/>
            <person name="Piel J."/>
            <person name="Ashoor H."/>
            <person name="Bougouffa S."/>
            <person name="Bajic V.B."/>
            <person name="Ryu T."/>
            <person name="Ravasi T."/>
            <person name="Bayer T."/>
            <person name="Micklem G."/>
            <person name="Kim H."/>
            <person name="Bhak J."/>
            <person name="Lajeunesse T.C."/>
            <person name="Voolstra C.R."/>
        </authorList>
    </citation>
    <scope>NUCLEOTIDE SEQUENCE [LARGE SCALE GENOMIC DNA]</scope>
    <source>
        <strain evidence="5 6">CCMP2467</strain>
    </source>
</reference>
<evidence type="ECO:0000259" key="4">
    <source>
        <dbReference type="Pfam" id="PF13426"/>
    </source>
</evidence>
<keyword evidence="3" id="KW-0157">Chromophore</keyword>
<gene>
    <name evidence="5" type="primary">PHOT1</name>
    <name evidence="5" type="ORF">AK812_SmicGene19393</name>
</gene>
<organism evidence="5 6">
    <name type="scientific">Symbiodinium microadriaticum</name>
    <name type="common">Dinoflagellate</name>
    <name type="synonym">Zooxanthella microadriatica</name>
    <dbReference type="NCBI Taxonomy" id="2951"/>
    <lineage>
        <taxon>Eukaryota</taxon>
        <taxon>Sar</taxon>
        <taxon>Alveolata</taxon>
        <taxon>Dinophyceae</taxon>
        <taxon>Suessiales</taxon>
        <taxon>Symbiodiniaceae</taxon>
        <taxon>Symbiodinium</taxon>
    </lineage>
</organism>
<accession>A0A1Q9DSQ9</accession>
<evidence type="ECO:0000256" key="2">
    <source>
        <dbReference type="ARBA" id="ARBA00022643"/>
    </source>
</evidence>
<dbReference type="InterPro" id="IPR035965">
    <property type="entry name" value="PAS-like_dom_sf"/>
</dbReference>
<keyword evidence="2" id="KW-0288">FMN</keyword>